<evidence type="ECO:0000259" key="3">
    <source>
        <dbReference type="PROSITE" id="PS51737"/>
    </source>
</evidence>
<dbReference type="EMBL" id="WRXN01000006">
    <property type="protein sequence ID" value="MVT09504.1"/>
    <property type="molecule type" value="Genomic_DNA"/>
</dbReference>
<dbReference type="Pfam" id="PF07508">
    <property type="entry name" value="Recombinase"/>
    <property type="match status" value="1"/>
</dbReference>
<evidence type="ECO:0000313" key="4">
    <source>
        <dbReference type="EMBL" id="MVT09504.1"/>
    </source>
</evidence>
<dbReference type="InterPro" id="IPR038109">
    <property type="entry name" value="DNA_bind_recomb_sf"/>
</dbReference>
<protein>
    <recommendedName>
        <fullName evidence="3">Recombinase domain-containing protein</fullName>
    </recommendedName>
</protein>
<dbReference type="SMART" id="SM00857">
    <property type="entry name" value="Resolvase"/>
    <property type="match status" value="1"/>
</dbReference>
<dbReference type="Pfam" id="PF00239">
    <property type="entry name" value="Resolvase"/>
    <property type="match status" value="1"/>
</dbReference>
<name>A0A7K1U562_9BACT</name>
<keyword evidence="5" id="KW-1185">Reference proteome</keyword>
<dbReference type="GO" id="GO:0000150">
    <property type="term" value="F:DNA strand exchange activity"/>
    <property type="evidence" value="ECO:0007669"/>
    <property type="project" value="InterPro"/>
</dbReference>
<organism evidence="4 5">
    <name type="scientific">Chitinophaga tropicalis</name>
    <dbReference type="NCBI Taxonomy" id="2683588"/>
    <lineage>
        <taxon>Bacteria</taxon>
        <taxon>Pseudomonadati</taxon>
        <taxon>Bacteroidota</taxon>
        <taxon>Chitinophagia</taxon>
        <taxon>Chitinophagales</taxon>
        <taxon>Chitinophagaceae</taxon>
        <taxon>Chitinophaga</taxon>
    </lineage>
</organism>
<comment type="caution">
    <text evidence="4">The sequence shown here is derived from an EMBL/GenBank/DDBJ whole genome shotgun (WGS) entry which is preliminary data.</text>
</comment>
<dbReference type="RefSeq" id="WP_157306954.1">
    <property type="nucleotide sequence ID" value="NZ_WRXN01000006.1"/>
</dbReference>
<evidence type="ECO:0000256" key="1">
    <source>
        <dbReference type="ARBA" id="ARBA00023125"/>
    </source>
</evidence>
<dbReference type="GO" id="GO:0003677">
    <property type="term" value="F:DNA binding"/>
    <property type="evidence" value="ECO:0007669"/>
    <property type="project" value="UniProtKB-KW"/>
</dbReference>
<dbReference type="InterPro" id="IPR006119">
    <property type="entry name" value="Resolv_N"/>
</dbReference>
<gene>
    <name evidence="4" type="ORF">GO493_14640</name>
</gene>
<dbReference type="PANTHER" id="PTHR30461:SF2">
    <property type="entry name" value="SERINE RECOMBINASE PINE-RELATED"/>
    <property type="match status" value="1"/>
</dbReference>
<dbReference type="Proteomes" id="UP000461730">
    <property type="component" value="Unassembled WGS sequence"/>
</dbReference>
<dbReference type="SUPFAM" id="SSF53041">
    <property type="entry name" value="Resolvase-like"/>
    <property type="match status" value="1"/>
</dbReference>
<dbReference type="InterPro" id="IPR036162">
    <property type="entry name" value="Resolvase-like_N_sf"/>
</dbReference>
<dbReference type="CDD" id="cd00338">
    <property type="entry name" value="Ser_Recombinase"/>
    <property type="match status" value="1"/>
</dbReference>
<evidence type="ECO:0000313" key="5">
    <source>
        <dbReference type="Proteomes" id="UP000461730"/>
    </source>
</evidence>
<accession>A0A7K1U562</accession>
<dbReference type="AlphaFoldDB" id="A0A7K1U562"/>
<dbReference type="Gene3D" id="3.90.1750.20">
    <property type="entry name" value="Putative Large Serine Recombinase, Chain B, Domain 2"/>
    <property type="match status" value="1"/>
</dbReference>
<dbReference type="PANTHER" id="PTHR30461">
    <property type="entry name" value="DNA-INVERTASE FROM LAMBDOID PROPHAGE"/>
    <property type="match status" value="1"/>
</dbReference>
<dbReference type="Gene3D" id="3.40.50.1390">
    <property type="entry name" value="Resolvase, N-terminal catalytic domain"/>
    <property type="match status" value="1"/>
</dbReference>
<dbReference type="InterPro" id="IPR050639">
    <property type="entry name" value="SSR_resolvase"/>
</dbReference>
<reference evidence="4 5" key="1">
    <citation type="submission" date="2019-12" db="EMBL/GenBank/DDBJ databases">
        <title>Chitinophaga sp. strain ysch24 (GDMCC 1.1355), whole genome shotgun sequence.</title>
        <authorList>
            <person name="Zhang X."/>
        </authorList>
    </citation>
    <scope>NUCLEOTIDE SEQUENCE [LARGE SCALE GENOMIC DNA]</scope>
    <source>
        <strain evidence="5">ysch24</strain>
    </source>
</reference>
<sequence>MKTDINLFSQFGVKQKHTKPLHETPYVVTLTRVSTKKQLDGMSIENQNKYFKEHAERTGKIILESFGGTHESAKTDKRKEFQKMLAFVKKNNAGGNSKKISEIWVYMIDRFSRSGAGGIGIAKELREKYGVAIYAIAQPVSVKDDSGVYFQEMQFLQSNYENKVRRRRMIDGMTGKFEKGDWVTRVPQGYSVIKEGKQRTIVVNEVGKKIRQAFIWKSEGMKNEEIIKRLRGMGVKMYKQQLTKIFKKPFYCGLINHGLLDGRVVQGNHEPLISQELFLKVNDIHISSPQYGVPHERENKYLPLKIHVRCDVCLQPMTGYARKKKTRTGIIVIYYYKCRTNGCCCNKNADQLHESYGNLLGQYGVKEPLIPVIFYELSAYFNEITKDIVAQEASLKVQLTEINKKIDAIEERYYALGEMSKDTFEKFHSRYQDERLKISKLLQQCANSISTHKEDLFDSVAFSRKLLTVWDSCDVGDKEILQNLLFSEGVLYNRKNGTLRPKKVNFIFELMARQVRDQVENLGGRSKSCFFAAH</sequence>
<feature type="domain" description="Recombinase" evidence="3">
    <location>
        <begin position="187"/>
        <end position="292"/>
    </location>
</feature>
<evidence type="ECO:0000256" key="2">
    <source>
        <dbReference type="ARBA" id="ARBA00023172"/>
    </source>
</evidence>
<dbReference type="InterPro" id="IPR011109">
    <property type="entry name" value="DNA_bind_recombinase_dom"/>
</dbReference>
<keyword evidence="2" id="KW-0233">DNA recombination</keyword>
<proteinExistence type="predicted"/>
<keyword evidence="1" id="KW-0238">DNA-binding</keyword>
<dbReference type="PROSITE" id="PS51737">
    <property type="entry name" value="RECOMBINASE_DNA_BIND"/>
    <property type="match status" value="1"/>
</dbReference>